<evidence type="ECO:0000313" key="13">
    <source>
        <dbReference type="Proteomes" id="UP000606720"/>
    </source>
</evidence>
<keyword evidence="8 10" id="KW-0472">Membrane</keyword>
<evidence type="ECO:0000256" key="6">
    <source>
        <dbReference type="ARBA" id="ARBA00022989"/>
    </source>
</evidence>
<feature type="transmembrane region" description="Helical" evidence="10">
    <location>
        <begin position="65"/>
        <end position="87"/>
    </location>
</feature>
<dbReference type="InterPro" id="IPR000644">
    <property type="entry name" value="CBS_dom"/>
</dbReference>
<keyword evidence="5" id="KW-0677">Repeat</keyword>
<keyword evidence="3" id="KW-1003">Cell membrane</keyword>
<protein>
    <submittedName>
        <fullName evidence="12">HlyC/CorC family transporter</fullName>
    </submittedName>
</protein>
<dbReference type="InterPro" id="IPR036318">
    <property type="entry name" value="FAD-bd_PCMH-like_sf"/>
</dbReference>
<dbReference type="InterPro" id="IPR005170">
    <property type="entry name" value="Transptr-assoc_dom"/>
</dbReference>
<sequence length="442" mass="50168">MEDGGSPYYIGFGVLLLLVVLHAIFYGFLAALENQNENSLEKLAKEENQKALLLLRLSDEPAGSIHMIQFFITGLTFFAGAYIISAFHSVNRIIMFVCYWLIVVMAGIYAPTKIAAKKAESWGIGLCRLMHFLTMISLPFVKVLEFLGDIFVRICGVDPNENLDDVTEEEIISMVNEGHEQGVLLASEAEMIHNIFEFGDKEAKDIMTHRKNIIALDGSMTFSEAMDFMIQSRNSRFPVYIDDIDNIIGVLHIKEALQICTHQEYYDRQIKDISFLIRKAEFIPETRNINTLFKEMQSEKNHMVIVVDEYGQTAGIVAMEDILEEIVGNILDEHDEDEHMIQKQPDGSFLINGMADFEDVAKALDITVDEEDTYETLNGFLISKIDKIPSEDDRIVVETNGYCFKVLTVENKIIQKVSVTKLSEDTKESVDKPCQEPEKMIK</sequence>
<keyword evidence="7 9" id="KW-0129">CBS domain</keyword>
<comment type="similarity">
    <text evidence="2">Belongs to the UPF0053 family.</text>
</comment>
<evidence type="ECO:0000256" key="4">
    <source>
        <dbReference type="ARBA" id="ARBA00022692"/>
    </source>
</evidence>
<evidence type="ECO:0000256" key="10">
    <source>
        <dbReference type="SAM" id="Phobius"/>
    </source>
</evidence>
<dbReference type="SMART" id="SM01091">
    <property type="entry name" value="CorC_HlyC"/>
    <property type="match status" value="1"/>
</dbReference>
<dbReference type="Pfam" id="PF01595">
    <property type="entry name" value="CNNM"/>
    <property type="match status" value="1"/>
</dbReference>
<dbReference type="PROSITE" id="PS51371">
    <property type="entry name" value="CBS"/>
    <property type="match status" value="2"/>
</dbReference>
<feature type="transmembrane region" description="Helical" evidence="10">
    <location>
        <begin position="93"/>
        <end position="110"/>
    </location>
</feature>
<keyword evidence="6 10" id="KW-1133">Transmembrane helix</keyword>
<gene>
    <name evidence="12" type="ORF">H8S17_06260</name>
</gene>
<dbReference type="GO" id="GO:0050660">
    <property type="term" value="F:flavin adenine dinucleotide binding"/>
    <property type="evidence" value="ECO:0007669"/>
    <property type="project" value="InterPro"/>
</dbReference>
<dbReference type="Pfam" id="PF00571">
    <property type="entry name" value="CBS"/>
    <property type="match status" value="2"/>
</dbReference>
<dbReference type="InterPro" id="IPR046342">
    <property type="entry name" value="CBS_dom_sf"/>
</dbReference>
<dbReference type="FunFam" id="3.10.580.10:FF:000002">
    <property type="entry name" value="Magnesium/cobalt efflux protein CorC"/>
    <property type="match status" value="1"/>
</dbReference>
<feature type="domain" description="CBS" evidence="11">
    <location>
        <begin position="207"/>
        <end position="268"/>
    </location>
</feature>
<dbReference type="InterPro" id="IPR002550">
    <property type="entry name" value="CNNM"/>
</dbReference>
<evidence type="ECO:0000256" key="1">
    <source>
        <dbReference type="ARBA" id="ARBA00004651"/>
    </source>
</evidence>
<feature type="domain" description="CBS" evidence="11">
    <location>
        <begin position="276"/>
        <end position="336"/>
    </location>
</feature>
<dbReference type="RefSeq" id="WP_186866639.1">
    <property type="nucleotide sequence ID" value="NZ_JACOPH010000003.1"/>
</dbReference>
<evidence type="ECO:0000256" key="8">
    <source>
        <dbReference type="ARBA" id="ARBA00023136"/>
    </source>
</evidence>
<comment type="caution">
    <text evidence="12">The sequence shown here is derived from an EMBL/GenBank/DDBJ whole genome shotgun (WGS) entry which is preliminary data.</text>
</comment>
<dbReference type="GO" id="GO:0005886">
    <property type="term" value="C:plasma membrane"/>
    <property type="evidence" value="ECO:0007669"/>
    <property type="project" value="UniProtKB-SubCell"/>
</dbReference>
<reference evidence="12" key="1">
    <citation type="submission" date="2020-08" db="EMBL/GenBank/DDBJ databases">
        <title>Genome public.</title>
        <authorList>
            <person name="Liu C."/>
            <person name="Sun Q."/>
        </authorList>
    </citation>
    <scope>NUCLEOTIDE SEQUENCE</scope>
    <source>
        <strain evidence="12">BX1005</strain>
    </source>
</reference>
<dbReference type="Gene3D" id="3.30.465.10">
    <property type="match status" value="1"/>
</dbReference>
<dbReference type="InterPro" id="IPR044751">
    <property type="entry name" value="Ion_transp-like_CBS"/>
</dbReference>
<evidence type="ECO:0000256" key="3">
    <source>
        <dbReference type="ARBA" id="ARBA00022475"/>
    </source>
</evidence>
<evidence type="ECO:0000256" key="5">
    <source>
        <dbReference type="ARBA" id="ARBA00022737"/>
    </source>
</evidence>
<dbReference type="EMBL" id="JACOPH010000003">
    <property type="protein sequence ID" value="MBC5713822.1"/>
    <property type="molecule type" value="Genomic_DNA"/>
</dbReference>
<evidence type="ECO:0000256" key="7">
    <source>
        <dbReference type="ARBA" id="ARBA00023122"/>
    </source>
</evidence>
<dbReference type="PANTHER" id="PTHR22777:SF32">
    <property type="entry name" value="UPF0053 INNER MEMBRANE PROTEIN YFJD"/>
    <property type="match status" value="1"/>
</dbReference>
<organism evidence="12 13">
    <name type="scientific">Roseburia zhanii</name>
    <dbReference type="NCBI Taxonomy" id="2763064"/>
    <lineage>
        <taxon>Bacteria</taxon>
        <taxon>Bacillati</taxon>
        <taxon>Bacillota</taxon>
        <taxon>Clostridia</taxon>
        <taxon>Lachnospirales</taxon>
        <taxon>Lachnospiraceae</taxon>
        <taxon>Roseburia</taxon>
    </lineage>
</organism>
<feature type="transmembrane region" description="Helical" evidence="10">
    <location>
        <begin position="6"/>
        <end position="32"/>
    </location>
</feature>
<dbReference type="AlphaFoldDB" id="A0A923LN23"/>
<dbReference type="InterPro" id="IPR016169">
    <property type="entry name" value="FAD-bd_PCMH_sub2"/>
</dbReference>
<dbReference type="PANTHER" id="PTHR22777">
    <property type="entry name" value="HEMOLYSIN-RELATED"/>
    <property type="match status" value="1"/>
</dbReference>
<proteinExistence type="inferred from homology"/>
<name>A0A923LN23_9FIRM</name>
<evidence type="ECO:0000256" key="2">
    <source>
        <dbReference type="ARBA" id="ARBA00006337"/>
    </source>
</evidence>
<comment type="subcellular location">
    <subcellularLocation>
        <location evidence="1">Cell membrane</location>
        <topology evidence="1">Multi-pass membrane protein</topology>
    </subcellularLocation>
</comment>
<evidence type="ECO:0000256" key="9">
    <source>
        <dbReference type="PROSITE-ProRule" id="PRU00703"/>
    </source>
</evidence>
<dbReference type="SUPFAM" id="SSF54631">
    <property type="entry name" value="CBS-domain pair"/>
    <property type="match status" value="1"/>
</dbReference>
<dbReference type="Gene3D" id="3.10.580.10">
    <property type="entry name" value="CBS-domain"/>
    <property type="match status" value="1"/>
</dbReference>
<dbReference type="Pfam" id="PF03471">
    <property type="entry name" value="CorC_HlyC"/>
    <property type="match status" value="1"/>
</dbReference>
<evidence type="ECO:0000313" key="12">
    <source>
        <dbReference type="EMBL" id="MBC5713822.1"/>
    </source>
</evidence>
<accession>A0A923LN23</accession>
<keyword evidence="4 10" id="KW-0812">Transmembrane</keyword>
<dbReference type="SUPFAM" id="SSF56176">
    <property type="entry name" value="FAD-binding/transporter-associated domain-like"/>
    <property type="match status" value="1"/>
</dbReference>
<keyword evidence="13" id="KW-1185">Reference proteome</keyword>
<evidence type="ECO:0000259" key="11">
    <source>
        <dbReference type="PROSITE" id="PS51371"/>
    </source>
</evidence>
<dbReference type="Proteomes" id="UP000606720">
    <property type="component" value="Unassembled WGS sequence"/>
</dbReference>
<dbReference type="CDD" id="cd04590">
    <property type="entry name" value="CBS_pair_CorC_HlyC_assoc"/>
    <property type="match status" value="1"/>
</dbReference>